<dbReference type="Pfam" id="PF02271">
    <property type="entry name" value="UCR_14kD"/>
    <property type="match status" value="1"/>
</dbReference>
<keyword evidence="8 12" id="KW-0496">Mitochondrion</keyword>
<accession>A0ABD2NK98</accession>
<evidence type="ECO:0000256" key="8">
    <source>
        <dbReference type="ARBA" id="ARBA00023128"/>
    </source>
</evidence>
<name>A0ABD2NK98_9CUCU</name>
<sequence>MNLILISKRFVSSDFRKFCYNLSGFNKLGLWRDDLLNEDLSEVQEALERLDPRIRDERNYRIIRACQLNIEKKILPRSQWTKFKDDKLYLTPIVEDILKEREEVEEWNKRY</sequence>
<comment type="function">
    <text evidence="12">Component of the ubiquinol-cytochrome c oxidoreductase, a multisubunit transmembrane complex that is part of the mitochondrial electron transport chain which drives oxidative phosphorylation.</text>
</comment>
<dbReference type="PANTHER" id="PTHR12022:SF0">
    <property type="entry name" value="CYTOCHROME B-C1 COMPLEX SUBUNIT 7"/>
    <property type="match status" value="1"/>
</dbReference>
<dbReference type="Gene3D" id="1.10.1090.10">
    <property type="entry name" value="Cytochrome b-c1 complex subunit 7"/>
    <property type="match status" value="1"/>
</dbReference>
<keyword evidence="9 12" id="KW-0472">Membrane</keyword>
<reference evidence="13 14" key="1">
    <citation type="journal article" date="2021" name="BMC Biol.">
        <title>Horizontally acquired antibacterial genes associated with adaptive radiation of ladybird beetles.</title>
        <authorList>
            <person name="Li H.S."/>
            <person name="Tang X.F."/>
            <person name="Huang Y.H."/>
            <person name="Xu Z.Y."/>
            <person name="Chen M.L."/>
            <person name="Du X.Y."/>
            <person name="Qiu B.Y."/>
            <person name="Chen P.T."/>
            <person name="Zhang W."/>
            <person name="Slipinski A."/>
            <person name="Escalona H.E."/>
            <person name="Waterhouse R.M."/>
            <person name="Zwick A."/>
            <person name="Pang H."/>
        </authorList>
    </citation>
    <scope>NUCLEOTIDE SEQUENCE [LARGE SCALE GENOMIC DNA]</scope>
    <source>
        <strain evidence="13">SYSU2018</strain>
    </source>
</reference>
<dbReference type="Proteomes" id="UP001516400">
    <property type="component" value="Unassembled WGS sequence"/>
</dbReference>
<evidence type="ECO:0000256" key="9">
    <source>
        <dbReference type="ARBA" id="ARBA00023136"/>
    </source>
</evidence>
<dbReference type="GO" id="GO:0005743">
    <property type="term" value="C:mitochondrial inner membrane"/>
    <property type="evidence" value="ECO:0007669"/>
    <property type="project" value="UniProtKB-SubCell"/>
</dbReference>
<protein>
    <recommendedName>
        <fullName evidence="3 12">Cytochrome b-c1 complex subunit 7</fullName>
    </recommendedName>
</protein>
<keyword evidence="14" id="KW-1185">Reference proteome</keyword>
<evidence type="ECO:0000313" key="14">
    <source>
        <dbReference type="Proteomes" id="UP001516400"/>
    </source>
</evidence>
<evidence type="ECO:0000256" key="7">
    <source>
        <dbReference type="ARBA" id="ARBA00022982"/>
    </source>
</evidence>
<gene>
    <name evidence="13" type="ORF">HHI36_016477</name>
</gene>
<dbReference type="AlphaFoldDB" id="A0ABD2NK98"/>
<evidence type="ECO:0000256" key="5">
    <source>
        <dbReference type="ARBA" id="ARBA00022660"/>
    </source>
</evidence>
<dbReference type="PANTHER" id="PTHR12022">
    <property type="entry name" value="UBIQUINOL-CYTOCHROME C REDUCTASE COMPLEX 14 KD PROTEIN"/>
    <property type="match status" value="1"/>
</dbReference>
<dbReference type="EMBL" id="JABFTP020000124">
    <property type="protein sequence ID" value="KAL3278959.1"/>
    <property type="molecule type" value="Genomic_DNA"/>
</dbReference>
<evidence type="ECO:0000256" key="4">
    <source>
        <dbReference type="ARBA" id="ARBA00022448"/>
    </source>
</evidence>
<dbReference type="InterPro" id="IPR003197">
    <property type="entry name" value="QCR7"/>
</dbReference>
<evidence type="ECO:0000256" key="10">
    <source>
        <dbReference type="ARBA" id="ARBA00038521"/>
    </source>
</evidence>
<comment type="subunit">
    <text evidence="10">Component of the ubiquinol-cytochrome c oxidoreductase (cytochrome b-c1 complex, complex III, CIII), a multisubunit enzyme composed of 3 respiratory subunits cytochrome b, cytochrome c1 and Rieske protein, 2 core protein subunits, and additional low-molecular weight protein subunits. The complex exists as an obligatory dimer and forms supercomplexes (SCs) in the inner mitochondrial membrane with cytochrome c oxidase (complex IV, CIV).</text>
</comment>
<dbReference type="FunFam" id="1.10.1090.10:FF:000001">
    <property type="entry name" value="Cytochrome b-c1 complex subunit 7"/>
    <property type="match status" value="1"/>
</dbReference>
<keyword evidence="4 12" id="KW-0813">Transport</keyword>
<dbReference type="InterPro" id="IPR036544">
    <property type="entry name" value="QCR7_sf"/>
</dbReference>
<keyword evidence="6 12" id="KW-0999">Mitochondrion inner membrane</keyword>
<keyword evidence="5 12" id="KW-0679">Respiratory chain</keyword>
<proteinExistence type="inferred from homology"/>
<dbReference type="PIRSF" id="PIRSF000022">
    <property type="entry name" value="Bc1_14K"/>
    <property type="match status" value="1"/>
</dbReference>
<dbReference type="SUPFAM" id="SSF81524">
    <property type="entry name" value="14 kDa protein of cytochrome bc1 complex (Ubiquinol-cytochrome c reductase)"/>
    <property type="match status" value="1"/>
</dbReference>
<evidence type="ECO:0000256" key="6">
    <source>
        <dbReference type="ARBA" id="ARBA00022792"/>
    </source>
</evidence>
<evidence type="ECO:0000256" key="11">
    <source>
        <dbReference type="ARBA" id="ARBA00046393"/>
    </source>
</evidence>
<evidence type="ECO:0000256" key="3">
    <source>
        <dbReference type="ARBA" id="ARBA00016323"/>
    </source>
</evidence>
<evidence type="ECO:0000256" key="1">
    <source>
        <dbReference type="ARBA" id="ARBA00004443"/>
    </source>
</evidence>
<comment type="similarity">
    <text evidence="2 12">Belongs to the UQCRB/QCR7 family.</text>
</comment>
<evidence type="ECO:0000256" key="2">
    <source>
        <dbReference type="ARBA" id="ARBA00008554"/>
    </source>
</evidence>
<evidence type="ECO:0000313" key="13">
    <source>
        <dbReference type="EMBL" id="KAL3278959.1"/>
    </source>
</evidence>
<comment type="caution">
    <text evidence="13">The sequence shown here is derived from an EMBL/GenBank/DDBJ whole genome shotgun (WGS) entry which is preliminary data.</text>
</comment>
<evidence type="ECO:0000256" key="12">
    <source>
        <dbReference type="PIRNR" id="PIRNR000022"/>
    </source>
</evidence>
<comment type="subunit">
    <text evidence="11">Component of the ubiquinol-cytochrome c oxidoreductase (cytochrome b-c1 complex, complex III, CIII), a multisubunit enzyme composed of 11 subunits. The complex is composed of 3 respiratory subunits cytochrome b, cytochrome c1 and Rieske protein UQCRFS1, 2 core protein subunits UQCRC1/QCR1 and UQCRC2/QCR2, and 6 low-molecular weight protein subunits UQCRH/QCR6, UQCRB/QCR7, UQCRQ/QCR8, UQCR10/QCR9, UQCR11/QCR10 and subunit 9, the cleavage product of Rieske protein UQCRFS1. The complex exists as an obligatory dimer and forms supercomplexes (SCs) in the inner mitochondrial membrane with NADH-ubiquinone oxidoreductase (complex I, CI) and cytochrome c oxidase (complex IV, CIV), resulting in different assemblies (supercomplex SCI(1)III(2)IV(1) and megacomplex MCI(2)III(2)IV(2)).</text>
</comment>
<keyword evidence="7 12" id="KW-0249">Electron transport</keyword>
<organism evidence="13 14">
    <name type="scientific">Cryptolaemus montrouzieri</name>
    <dbReference type="NCBI Taxonomy" id="559131"/>
    <lineage>
        <taxon>Eukaryota</taxon>
        <taxon>Metazoa</taxon>
        <taxon>Ecdysozoa</taxon>
        <taxon>Arthropoda</taxon>
        <taxon>Hexapoda</taxon>
        <taxon>Insecta</taxon>
        <taxon>Pterygota</taxon>
        <taxon>Neoptera</taxon>
        <taxon>Endopterygota</taxon>
        <taxon>Coleoptera</taxon>
        <taxon>Polyphaga</taxon>
        <taxon>Cucujiformia</taxon>
        <taxon>Coccinelloidea</taxon>
        <taxon>Coccinellidae</taxon>
        <taxon>Scymninae</taxon>
        <taxon>Scymnini</taxon>
        <taxon>Cryptolaemus</taxon>
    </lineage>
</organism>
<comment type="subcellular location">
    <subcellularLocation>
        <location evidence="1">Mitochondrion inner membrane</location>
        <topology evidence="1">Peripheral membrane protein</topology>
        <orientation evidence="1">Matrix side</orientation>
    </subcellularLocation>
</comment>